<proteinExistence type="predicted"/>
<dbReference type="Gene3D" id="3.90.226.10">
    <property type="entry name" value="2-enoyl-CoA Hydratase, Chain A, domain 1"/>
    <property type="match status" value="1"/>
</dbReference>
<dbReference type="PANTHER" id="PTHR35984">
    <property type="entry name" value="PERIPLASMIC SERINE PROTEASE"/>
    <property type="match status" value="1"/>
</dbReference>
<sequence length="431" mass="46927">MAYDPNFLVVGGAILTFFVLVFAVVRAARGRSATAADLRSVPSGPAVAPVSAPPLAMNLAGAPFGENFSSPQRDAAISIPLPRPGMSPHSPVDTGGRKLIAIVHDFGHPRDVPSEGRRYLTTREAFEILAEIRSVPADRPIDIVLHTPGGEAFACELIASALKDRPNTTTYVPYCAMSAGTIIALSTEKIVMGKFACLGPIDTQFYGFPIESYIRLLKEKPLAAVSDEIVLLGYLAEKEMKTARKRACELLNKSHFGQDDACQLTDFLVAGDMPHSEQISRERAIELGVNVVSAECPPMVYEMVEQRLRLFQSFDGSDGFGPNFQARGLMLGHRLPPASHVFFPGGAFNDISGMARKPAEAATAEIVRHLVNAAYGFIAQKIASHTPTKTQVRAFEAELRGYLKEAFENLSYFIDSHWKMIFEKILAAFPD</sequence>
<evidence type="ECO:0008006" key="3">
    <source>
        <dbReference type="Google" id="ProtNLM"/>
    </source>
</evidence>
<dbReference type="GO" id="GO:0016020">
    <property type="term" value="C:membrane"/>
    <property type="evidence" value="ECO:0007669"/>
    <property type="project" value="InterPro"/>
</dbReference>
<dbReference type="PANTHER" id="PTHR35984:SF1">
    <property type="entry name" value="PERIPLASMIC SERINE PROTEASE"/>
    <property type="match status" value="1"/>
</dbReference>
<dbReference type="Pfam" id="PF01972">
    <property type="entry name" value="SDH_protease"/>
    <property type="match status" value="1"/>
</dbReference>
<dbReference type="SUPFAM" id="SSF52096">
    <property type="entry name" value="ClpP/crotonase"/>
    <property type="match status" value="1"/>
</dbReference>
<organism evidence="1 2">
    <name type="scientific">Rhizomicrobium palustre</name>
    <dbReference type="NCBI Taxonomy" id="189966"/>
    <lineage>
        <taxon>Bacteria</taxon>
        <taxon>Pseudomonadati</taxon>
        <taxon>Pseudomonadota</taxon>
        <taxon>Alphaproteobacteria</taxon>
        <taxon>Micropepsales</taxon>
        <taxon>Micropepsaceae</taxon>
        <taxon>Rhizomicrobium</taxon>
    </lineage>
</organism>
<keyword evidence="2" id="KW-1185">Reference proteome</keyword>
<protein>
    <recommendedName>
        <fullName evidence="3">Serine dehydrogenase proteinase</fullName>
    </recommendedName>
</protein>
<dbReference type="RefSeq" id="WP_167082699.1">
    <property type="nucleotide sequence ID" value="NZ_BAAADC010000001.1"/>
</dbReference>
<reference evidence="1 2" key="1">
    <citation type="submission" date="2020-03" db="EMBL/GenBank/DDBJ databases">
        <title>Genomic Encyclopedia of Type Strains, Phase IV (KMG-IV): sequencing the most valuable type-strain genomes for metagenomic binning, comparative biology and taxonomic classification.</title>
        <authorList>
            <person name="Goeker M."/>
        </authorList>
    </citation>
    <scope>NUCLEOTIDE SEQUENCE [LARGE SCALE GENOMIC DNA]</scope>
    <source>
        <strain evidence="1 2">DSM 19867</strain>
    </source>
</reference>
<dbReference type="EMBL" id="JAASRM010000001">
    <property type="protein sequence ID" value="NIK88527.1"/>
    <property type="molecule type" value="Genomic_DNA"/>
</dbReference>
<dbReference type="InterPro" id="IPR029045">
    <property type="entry name" value="ClpP/crotonase-like_dom_sf"/>
</dbReference>
<dbReference type="InterPro" id="IPR002825">
    <property type="entry name" value="Pept_S49_ser-pept_pro"/>
</dbReference>
<evidence type="ECO:0000313" key="1">
    <source>
        <dbReference type="EMBL" id="NIK88527.1"/>
    </source>
</evidence>
<name>A0A846N017_9PROT</name>
<dbReference type="AlphaFoldDB" id="A0A846N017"/>
<comment type="caution">
    <text evidence="1">The sequence shown here is derived from an EMBL/GenBank/DDBJ whole genome shotgun (WGS) entry which is preliminary data.</text>
</comment>
<gene>
    <name evidence="1" type="ORF">FHS83_001845</name>
</gene>
<evidence type="ECO:0000313" key="2">
    <source>
        <dbReference type="Proteomes" id="UP000570514"/>
    </source>
</evidence>
<accession>A0A846N017</accession>
<dbReference type="Proteomes" id="UP000570514">
    <property type="component" value="Unassembled WGS sequence"/>
</dbReference>